<keyword evidence="3" id="KW-0732">Signal</keyword>
<name>A0A315V2F5_GAMAF</name>
<sequence length="197" mass="20938">MRFEIHLVCFWLLLVTVSPQTGETSADAGHPHVASSTKATSLFTDAPTVTTPSLSAAADGLSSAPTAASSTPQQATSLKYSPTGEAHSTFSSGATTPASTAHTPAPGWVPVGPTHQEFPSELNIGDDDSKGSRRHSSSPLDPLLAGLLSVFIVTTAVVFTVLFFKFRQRVNHPEFHRLQDLPMDDLMEDTPLSPYAH</sequence>
<dbReference type="EMBL" id="NHOQ01002364">
    <property type="protein sequence ID" value="PWA17387.1"/>
    <property type="molecule type" value="Genomic_DNA"/>
</dbReference>
<evidence type="ECO:0000256" key="1">
    <source>
        <dbReference type="SAM" id="MobiDB-lite"/>
    </source>
</evidence>
<dbReference type="Proteomes" id="UP000250572">
    <property type="component" value="Unassembled WGS sequence"/>
</dbReference>
<proteinExistence type="predicted"/>
<keyword evidence="2" id="KW-0472">Membrane</keyword>
<feature type="chain" id="PRO_5016436154" evidence="3">
    <location>
        <begin position="20"/>
        <end position="197"/>
    </location>
</feature>
<reference evidence="4 5" key="1">
    <citation type="journal article" date="2018" name="G3 (Bethesda)">
        <title>A High-Quality Reference Genome for the Invasive Mosquitofish Gambusia affinis Using a Chicago Library.</title>
        <authorList>
            <person name="Hoffberg S.L."/>
            <person name="Troendle N.J."/>
            <person name="Glenn T.C."/>
            <person name="Mahmud O."/>
            <person name="Louha S."/>
            <person name="Chalopin D."/>
            <person name="Bennetzen J.L."/>
            <person name="Mauricio R."/>
        </authorList>
    </citation>
    <scope>NUCLEOTIDE SEQUENCE [LARGE SCALE GENOMIC DNA]</scope>
    <source>
        <strain evidence="4">NE01/NJP1002.9</strain>
        <tissue evidence="4">Muscle</tissue>
    </source>
</reference>
<organism evidence="4 5">
    <name type="scientific">Gambusia affinis</name>
    <name type="common">Western mosquitofish</name>
    <name type="synonym">Heterandria affinis</name>
    <dbReference type="NCBI Taxonomy" id="33528"/>
    <lineage>
        <taxon>Eukaryota</taxon>
        <taxon>Metazoa</taxon>
        <taxon>Chordata</taxon>
        <taxon>Craniata</taxon>
        <taxon>Vertebrata</taxon>
        <taxon>Euteleostomi</taxon>
        <taxon>Actinopterygii</taxon>
        <taxon>Neopterygii</taxon>
        <taxon>Teleostei</taxon>
        <taxon>Neoteleostei</taxon>
        <taxon>Acanthomorphata</taxon>
        <taxon>Ovalentaria</taxon>
        <taxon>Atherinomorphae</taxon>
        <taxon>Cyprinodontiformes</taxon>
        <taxon>Poeciliidae</taxon>
        <taxon>Poeciliinae</taxon>
        <taxon>Gambusia</taxon>
    </lineage>
</organism>
<protein>
    <submittedName>
        <fullName evidence="4">Uncharacterized protein</fullName>
    </submittedName>
</protein>
<evidence type="ECO:0000256" key="3">
    <source>
        <dbReference type="SAM" id="SignalP"/>
    </source>
</evidence>
<evidence type="ECO:0000313" key="5">
    <source>
        <dbReference type="Proteomes" id="UP000250572"/>
    </source>
</evidence>
<keyword evidence="5" id="KW-1185">Reference proteome</keyword>
<evidence type="ECO:0000313" key="4">
    <source>
        <dbReference type="EMBL" id="PWA17387.1"/>
    </source>
</evidence>
<feature type="region of interest" description="Disordered" evidence="1">
    <location>
        <begin position="54"/>
        <end position="138"/>
    </location>
</feature>
<dbReference type="AlphaFoldDB" id="A0A315V2F5"/>
<feature type="compositionally biased region" description="Low complexity" evidence="1">
    <location>
        <begin position="88"/>
        <end position="106"/>
    </location>
</feature>
<keyword evidence="2" id="KW-1133">Transmembrane helix</keyword>
<evidence type="ECO:0000256" key="2">
    <source>
        <dbReference type="SAM" id="Phobius"/>
    </source>
</evidence>
<feature type="signal peptide" evidence="3">
    <location>
        <begin position="1"/>
        <end position="19"/>
    </location>
</feature>
<feature type="transmembrane region" description="Helical" evidence="2">
    <location>
        <begin position="143"/>
        <end position="164"/>
    </location>
</feature>
<feature type="compositionally biased region" description="Low complexity" evidence="1">
    <location>
        <begin position="54"/>
        <end position="77"/>
    </location>
</feature>
<gene>
    <name evidence="4" type="ORF">CCH79_00011334</name>
</gene>
<accession>A0A315V2F5</accession>
<keyword evidence="2" id="KW-0812">Transmembrane</keyword>
<comment type="caution">
    <text evidence="4">The sequence shown here is derived from an EMBL/GenBank/DDBJ whole genome shotgun (WGS) entry which is preliminary data.</text>
</comment>